<evidence type="ECO:0000259" key="1">
    <source>
        <dbReference type="Pfam" id="PF00334"/>
    </source>
</evidence>
<dbReference type="SUPFAM" id="SSF54919">
    <property type="entry name" value="Nucleoside diphosphate kinase, NDK"/>
    <property type="match status" value="1"/>
</dbReference>
<gene>
    <name evidence="2" type="ORF">S03H2_14904</name>
</gene>
<dbReference type="InterPro" id="IPR036850">
    <property type="entry name" value="NDK-like_dom_sf"/>
</dbReference>
<proteinExistence type="predicted"/>
<dbReference type="AlphaFoldDB" id="X1FKL6"/>
<protein>
    <recommendedName>
        <fullName evidence="1">Nucleoside diphosphate kinase-like domain-containing protein</fullName>
    </recommendedName>
</protein>
<feature type="domain" description="Nucleoside diphosphate kinase-like" evidence="1">
    <location>
        <begin position="2"/>
        <end position="37"/>
    </location>
</feature>
<accession>X1FKL6</accession>
<evidence type="ECO:0000313" key="2">
    <source>
        <dbReference type="EMBL" id="GAH46226.1"/>
    </source>
</evidence>
<reference evidence="2" key="1">
    <citation type="journal article" date="2014" name="Front. Microbiol.">
        <title>High frequency of phylogenetically diverse reductive dehalogenase-homologous genes in deep subseafloor sedimentary metagenomes.</title>
        <authorList>
            <person name="Kawai M."/>
            <person name="Futagami T."/>
            <person name="Toyoda A."/>
            <person name="Takaki Y."/>
            <person name="Nishi S."/>
            <person name="Hori S."/>
            <person name="Arai W."/>
            <person name="Tsubouchi T."/>
            <person name="Morono Y."/>
            <person name="Uchiyama I."/>
            <person name="Ito T."/>
            <person name="Fujiyama A."/>
            <person name="Inagaki F."/>
            <person name="Takami H."/>
        </authorList>
    </citation>
    <scope>NUCLEOTIDE SEQUENCE</scope>
    <source>
        <strain evidence="2">Expedition CK06-06</strain>
    </source>
</reference>
<dbReference type="EMBL" id="BARU01007567">
    <property type="protein sequence ID" value="GAH46226.1"/>
    <property type="molecule type" value="Genomic_DNA"/>
</dbReference>
<dbReference type="InterPro" id="IPR034907">
    <property type="entry name" value="NDK-like_dom"/>
</dbReference>
<organism evidence="2">
    <name type="scientific">marine sediment metagenome</name>
    <dbReference type="NCBI Taxonomy" id="412755"/>
    <lineage>
        <taxon>unclassified sequences</taxon>
        <taxon>metagenomes</taxon>
        <taxon>ecological metagenomes</taxon>
    </lineage>
</organism>
<name>X1FKL6_9ZZZZ</name>
<comment type="caution">
    <text evidence="2">The sequence shown here is derived from an EMBL/GenBank/DDBJ whole genome shotgun (WGS) entry which is preliminary data.</text>
</comment>
<dbReference type="Gene3D" id="3.30.70.141">
    <property type="entry name" value="Nucleoside diphosphate kinase-like domain"/>
    <property type="match status" value="1"/>
</dbReference>
<sequence>AKGGTIRGDFGADITANVIHGSDSAESAKREIELFFN</sequence>
<dbReference type="PROSITE" id="PS51374">
    <property type="entry name" value="NDPK_LIKE"/>
    <property type="match status" value="1"/>
</dbReference>
<dbReference type="Pfam" id="PF00334">
    <property type="entry name" value="NDK"/>
    <property type="match status" value="1"/>
</dbReference>
<feature type="non-terminal residue" evidence="2">
    <location>
        <position position="1"/>
    </location>
</feature>